<dbReference type="Proteomes" id="UP001437256">
    <property type="component" value="Unassembled WGS sequence"/>
</dbReference>
<accession>A0ABR2ZV67</accession>
<protein>
    <recommendedName>
        <fullName evidence="4">Pet127-domain-containing protein</fullName>
    </recommendedName>
</protein>
<evidence type="ECO:0000256" key="1">
    <source>
        <dbReference type="SAM" id="MobiDB-lite"/>
    </source>
</evidence>
<dbReference type="Pfam" id="PF08634">
    <property type="entry name" value="Pet127"/>
    <property type="match status" value="1"/>
</dbReference>
<feature type="compositionally biased region" description="Polar residues" evidence="1">
    <location>
        <begin position="137"/>
        <end position="148"/>
    </location>
</feature>
<proteinExistence type="predicted"/>
<evidence type="ECO:0000313" key="2">
    <source>
        <dbReference type="EMBL" id="KAL0064689.1"/>
    </source>
</evidence>
<evidence type="ECO:0008006" key="4">
    <source>
        <dbReference type="Google" id="ProtNLM"/>
    </source>
</evidence>
<feature type="region of interest" description="Disordered" evidence="1">
    <location>
        <begin position="134"/>
        <end position="200"/>
    </location>
</feature>
<feature type="region of interest" description="Disordered" evidence="1">
    <location>
        <begin position="772"/>
        <end position="793"/>
    </location>
</feature>
<feature type="compositionally biased region" description="Basic and acidic residues" evidence="1">
    <location>
        <begin position="772"/>
        <end position="787"/>
    </location>
</feature>
<feature type="compositionally biased region" description="Basic residues" evidence="1">
    <location>
        <begin position="187"/>
        <end position="197"/>
    </location>
</feature>
<organism evidence="2 3">
    <name type="scientific">Marasmius tenuissimus</name>
    <dbReference type="NCBI Taxonomy" id="585030"/>
    <lineage>
        <taxon>Eukaryota</taxon>
        <taxon>Fungi</taxon>
        <taxon>Dikarya</taxon>
        <taxon>Basidiomycota</taxon>
        <taxon>Agaricomycotina</taxon>
        <taxon>Agaricomycetes</taxon>
        <taxon>Agaricomycetidae</taxon>
        <taxon>Agaricales</taxon>
        <taxon>Marasmiineae</taxon>
        <taxon>Marasmiaceae</taxon>
        <taxon>Marasmius</taxon>
    </lineage>
</organism>
<sequence length="793" mass="90621">MHSISCYTRKRILLSSFLTSSAIVHPHQHNFHTSSSVHSAPHPLPVQQNVDLTSKLNGTSKSSKPPSELEEYQHFVNFAAPITQARKSRRANSMQVKFDLRQEQTAEKVHRLLSKLHEKPGEGKDWDEGEIEDRDLSQGQNTGNNGESSAVREAPEGSKSKKKGKGKAQREEQTDPEGFDKKAGRAEKRKRRKLAQKTKKEALQALTTTAYTKKVEGFLGSDSTTNILADLEPPTKQNPVARLAHGLDRVLFNPGVYWLRDPRSRVYNFHPAIETIPKVFDFAFERLTGFVKSSRDEDLWELAKREKRTFGGSTSSLSGMLCQIYFMLSDNKGVDLSMLSKKFQGELTAFTPGQRMAASVVFNHKDGRYAIDSYSDNSLEAEKNILTWMGTLLEKYLTMSPEEFVTYMRTHAERPVIEDDKASDGPVREAYRYSKSNAFVMRSQLDCQDPRLPGTGVFDIKTRACLPIRMDLLNFEESSGYLINKRFGLMESFEREYCDLIRAAFLKYSFQVRIGNMDGVFVAYHNTERLFGFQYVSVEEMDQQLFSKAPGAGDVIFNKCVQMMEIIAEEIVKCYPQESVRCTFETEENSNKLHVWVEPVEPSEAGPTIKELVVTTQSFLDDRGVIGREAIHNCTDQPWNVYWKIRHMNDSEEEMHVRLKAAKERQFRAYSLPSGVSHSTIKEWWEKLNFGKKKEKGLGNESNIEKQIPEFFHTYFQEPDRKIELLRSIAKQGRLETQKLEQEERGKPKIVYGLGEVHLDEETEVQKIKESFKHAEPKVESGSKSHDVVTPSL</sequence>
<gene>
    <name evidence="2" type="ORF">AAF712_008387</name>
</gene>
<name>A0ABR2ZV67_9AGAR</name>
<keyword evidence="3" id="KW-1185">Reference proteome</keyword>
<feature type="compositionally biased region" description="Basic and acidic residues" evidence="1">
    <location>
        <begin position="168"/>
        <end position="186"/>
    </location>
</feature>
<dbReference type="EMBL" id="JBBXMP010000058">
    <property type="protein sequence ID" value="KAL0064689.1"/>
    <property type="molecule type" value="Genomic_DNA"/>
</dbReference>
<evidence type="ECO:0000313" key="3">
    <source>
        <dbReference type="Proteomes" id="UP001437256"/>
    </source>
</evidence>
<dbReference type="InterPro" id="IPR013943">
    <property type="entry name" value="Pet127"/>
</dbReference>
<dbReference type="PANTHER" id="PTHR31014:SF0">
    <property type="entry name" value="MITOCHONDRIAL TRANSLATION SYSTEM COMPONENT PET127-RELATED"/>
    <property type="match status" value="1"/>
</dbReference>
<reference evidence="2 3" key="1">
    <citation type="submission" date="2024-05" db="EMBL/GenBank/DDBJ databases">
        <title>A draft genome resource for the thread blight pathogen Marasmius tenuissimus strain MS-2.</title>
        <authorList>
            <person name="Yulfo-Soto G.E."/>
            <person name="Baruah I.K."/>
            <person name="Amoako-Attah I."/>
            <person name="Bukari Y."/>
            <person name="Meinhardt L.W."/>
            <person name="Bailey B.A."/>
            <person name="Cohen S.P."/>
        </authorList>
    </citation>
    <scope>NUCLEOTIDE SEQUENCE [LARGE SCALE GENOMIC DNA]</scope>
    <source>
        <strain evidence="2 3">MS-2</strain>
    </source>
</reference>
<dbReference type="PANTHER" id="PTHR31014">
    <property type="entry name" value="MITOCHONDRIAL TRANSLATION SYSTEM COMPONENT PET127-RELATED"/>
    <property type="match status" value="1"/>
</dbReference>
<comment type="caution">
    <text evidence="2">The sequence shown here is derived from an EMBL/GenBank/DDBJ whole genome shotgun (WGS) entry which is preliminary data.</text>
</comment>